<dbReference type="InParanoid" id="A0A5C3PP00"/>
<feature type="transmembrane region" description="Helical" evidence="2">
    <location>
        <begin position="12"/>
        <end position="38"/>
    </location>
</feature>
<name>A0A5C3PP00_9APHY</name>
<feature type="transmembrane region" description="Helical" evidence="2">
    <location>
        <begin position="171"/>
        <end position="195"/>
    </location>
</feature>
<feature type="transmembrane region" description="Helical" evidence="2">
    <location>
        <begin position="257"/>
        <end position="278"/>
    </location>
</feature>
<keyword evidence="4" id="KW-1185">Reference proteome</keyword>
<keyword evidence="2" id="KW-0472">Membrane</keyword>
<evidence type="ECO:0000256" key="1">
    <source>
        <dbReference type="SAM" id="MobiDB-lite"/>
    </source>
</evidence>
<protein>
    <submittedName>
        <fullName evidence="3">Uncharacterized protein</fullName>
    </submittedName>
</protein>
<dbReference type="EMBL" id="ML211024">
    <property type="protein sequence ID" value="TFK91266.1"/>
    <property type="molecule type" value="Genomic_DNA"/>
</dbReference>
<feature type="transmembrane region" description="Helical" evidence="2">
    <location>
        <begin position="135"/>
        <end position="159"/>
    </location>
</feature>
<sequence length="381" mass="41560">MGRSSISLPKAYFVALLCEAILHGVYTVLFAGTMYLLLAPGRRRRTKRTSLANVNMTILTVIMYSLSTAHLALSMQQNLIAFFDQQAADGRLSILNDQGNPLVYCQIAIEVVNCLLSDSIVCWRTWVLWARSYKVIALPALCILGGLASGLGLVRAFVISPPGQAVYSDEIMQWFSAVAALTCVANLYAISAISYKAWRSLQALRVLKNSSTHGGGYHRTILLIFIESGAIYSVVLLITVALFEIGDNGVYIIADMIPHFTGIYPTGIIILVSLNLTFHDDMNRTQSKTLTSFQAAAVNTTSCVGSGSYGTVLHLRRTDGFEETGTGETQVDTIELEDVQSIESRSVTKPHSLRGVDEGRRRGLESSDVTPYGSTKTDELV</sequence>
<keyword evidence="2" id="KW-0812">Transmembrane</keyword>
<proteinExistence type="predicted"/>
<keyword evidence="2" id="KW-1133">Transmembrane helix</keyword>
<feature type="transmembrane region" description="Helical" evidence="2">
    <location>
        <begin position="221"/>
        <end position="245"/>
    </location>
</feature>
<dbReference type="Proteomes" id="UP000308197">
    <property type="component" value="Unassembled WGS sequence"/>
</dbReference>
<feature type="compositionally biased region" description="Basic and acidic residues" evidence="1">
    <location>
        <begin position="354"/>
        <end position="365"/>
    </location>
</feature>
<feature type="region of interest" description="Disordered" evidence="1">
    <location>
        <begin position="342"/>
        <end position="381"/>
    </location>
</feature>
<gene>
    <name evidence="3" type="ORF">K466DRAFT_582966</name>
</gene>
<evidence type="ECO:0000256" key="2">
    <source>
        <dbReference type="SAM" id="Phobius"/>
    </source>
</evidence>
<dbReference type="AlphaFoldDB" id="A0A5C3PP00"/>
<reference evidence="3 4" key="1">
    <citation type="journal article" date="2019" name="Nat. Ecol. Evol.">
        <title>Megaphylogeny resolves global patterns of mushroom evolution.</title>
        <authorList>
            <person name="Varga T."/>
            <person name="Krizsan K."/>
            <person name="Foldi C."/>
            <person name="Dima B."/>
            <person name="Sanchez-Garcia M."/>
            <person name="Sanchez-Ramirez S."/>
            <person name="Szollosi G.J."/>
            <person name="Szarkandi J.G."/>
            <person name="Papp V."/>
            <person name="Albert L."/>
            <person name="Andreopoulos W."/>
            <person name="Angelini C."/>
            <person name="Antonin V."/>
            <person name="Barry K.W."/>
            <person name="Bougher N.L."/>
            <person name="Buchanan P."/>
            <person name="Buyck B."/>
            <person name="Bense V."/>
            <person name="Catcheside P."/>
            <person name="Chovatia M."/>
            <person name="Cooper J."/>
            <person name="Damon W."/>
            <person name="Desjardin D."/>
            <person name="Finy P."/>
            <person name="Geml J."/>
            <person name="Haridas S."/>
            <person name="Hughes K."/>
            <person name="Justo A."/>
            <person name="Karasinski D."/>
            <person name="Kautmanova I."/>
            <person name="Kiss B."/>
            <person name="Kocsube S."/>
            <person name="Kotiranta H."/>
            <person name="LaButti K.M."/>
            <person name="Lechner B.E."/>
            <person name="Liimatainen K."/>
            <person name="Lipzen A."/>
            <person name="Lukacs Z."/>
            <person name="Mihaltcheva S."/>
            <person name="Morgado L.N."/>
            <person name="Niskanen T."/>
            <person name="Noordeloos M.E."/>
            <person name="Ohm R.A."/>
            <person name="Ortiz-Santana B."/>
            <person name="Ovrebo C."/>
            <person name="Racz N."/>
            <person name="Riley R."/>
            <person name="Savchenko A."/>
            <person name="Shiryaev A."/>
            <person name="Soop K."/>
            <person name="Spirin V."/>
            <person name="Szebenyi C."/>
            <person name="Tomsovsky M."/>
            <person name="Tulloss R.E."/>
            <person name="Uehling J."/>
            <person name="Grigoriev I.V."/>
            <person name="Vagvolgyi C."/>
            <person name="Papp T."/>
            <person name="Martin F.M."/>
            <person name="Miettinen O."/>
            <person name="Hibbett D.S."/>
            <person name="Nagy L.G."/>
        </authorList>
    </citation>
    <scope>NUCLEOTIDE SEQUENCE [LARGE SCALE GENOMIC DNA]</scope>
    <source>
        <strain evidence="3 4">HHB13444</strain>
    </source>
</reference>
<feature type="transmembrane region" description="Helical" evidence="2">
    <location>
        <begin position="101"/>
        <end position="123"/>
    </location>
</feature>
<evidence type="ECO:0000313" key="3">
    <source>
        <dbReference type="EMBL" id="TFK91266.1"/>
    </source>
</evidence>
<evidence type="ECO:0000313" key="4">
    <source>
        <dbReference type="Proteomes" id="UP000308197"/>
    </source>
</evidence>
<organism evidence="3 4">
    <name type="scientific">Polyporus arcularius HHB13444</name>
    <dbReference type="NCBI Taxonomy" id="1314778"/>
    <lineage>
        <taxon>Eukaryota</taxon>
        <taxon>Fungi</taxon>
        <taxon>Dikarya</taxon>
        <taxon>Basidiomycota</taxon>
        <taxon>Agaricomycotina</taxon>
        <taxon>Agaricomycetes</taxon>
        <taxon>Polyporales</taxon>
        <taxon>Polyporaceae</taxon>
        <taxon>Polyporus</taxon>
    </lineage>
</organism>
<accession>A0A5C3PP00</accession>
<feature type="transmembrane region" description="Helical" evidence="2">
    <location>
        <begin position="50"/>
        <end position="73"/>
    </location>
</feature>